<dbReference type="GO" id="GO:0008270">
    <property type="term" value="F:zinc ion binding"/>
    <property type="evidence" value="ECO:0007669"/>
    <property type="project" value="UniProtKB-KW"/>
</dbReference>
<name>A0A834LD73_RHOSS</name>
<feature type="domain" description="SWIM-type" evidence="3">
    <location>
        <begin position="1277"/>
        <end position="1314"/>
    </location>
</feature>
<proteinExistence type="predicted"/>
<dbReference type="Proteomes" id="UP000626092">
    <property type="component" value="Unassembled WGS sequence"/>
</dbReference>
<evidence type="ECO:0000256" key="1">
    <source>
        <dbReference type="PROSITE-ProRule" id="PRU00325"/>
    </source>
</evidence>
<gene>
    <name evidence="4" type="ORF">RHSIM_Rhsim10G0133600</name>
</gene>
<feature type="compositionally biased region" description="Low complexity" evidence="2">
    <location>
        <begin position="855"/>
        <end position="864"/>
    </location>
</feature>
<keyword evidence="5" id="KW-1185">Reference proteome</keyword>
<dbReference type="SUPFAM" id="SSF56672">
    <property type="entry name" value="DNA/RNA polymerases"/>
    <property type="match status" value="1"/>
</dbReference>
<protein>
    <recommendedName>
        <fullName evidence="3">SWIM-type domain-containing protein</fullName>
    </recommendedName>
</protein>
<dbReference type="GO" id="GO:0006315">
    <property type="term" value="P:homing of group II introns"/>
    <property type="evidence" value="ECO:0007669"/>
    <property type="project" value="TreeGrafter"/>
</dbReference>
<feature type="compositionally biased region" description="Basic and acidic residues" evidence="2">
    <location>
        <begin position="840"/>
        <end position="854"/>
    </location>
</feature>
<dbReference type="CDD" id="cd01651">
    <property type="entry name" value="RT_G2_intron"/>
    <property type="match status" value="1"/>
</dbReference>
<evidence type="ECO:0000313" key="5">
    <source>
        <dbReference type="Proteomes" id="UP000626092"/>
    </source>
</evidence>
<dbReference type="InterPro" id="IPR043502">
    <property type="entry name" value="DNA/RNA_pol_sf"/>
</dbReference>
<dbReference type="Pfam" id="PF04434">
    <property type="entry name" value="SWIM"/>
    <property type="match status" value="1"/>
</dbReference>
<dbReference type="PANTHER" id="PTHR33642">
    <property type="entry name" value="COX1/OXI3 INTRON 1 PROTEIN-RELATED"/>
    <property type="match status" value="1"/>
</dbReference>
<accession>A0A834LD73</accession>
<dbReference type="GO" id="GO:0005739">
    <property type="term" value="C:mitochondrion"/>
    <property type="evidence" value="ECO:0007669"/>
    <property type="project" value="TreeGrafter"/>
</dbReference>
<evidence type="ECO:0000313" key="4">
    <source>
        <dbReference type="EMBL" id="KAF7130337.1"/>
    </source>
</evidence>
<dbReference type="InterPro" id="IPR007527">
    <property type="entry name" value="Znf_SWIM"/>
</dbReference>
<dbReference type="GO" id="GO:0090615">
    <property type="term" value="P:mitochondrial mRNA processing"/>
    <property type="evidence" value="ECO:0007669"/>
    <property type="project" value="TreeGrafter"/>
</dbReference>
<evidence type="ECO:0000256" key="2">
    <source>
        <dbReference type="SAM" id="MobiDB-lite"/>
    </source>
</evidence>
<keyword evidence="1" id="KW-0863">Zinc-finger</keyword>
<evidence type="ECO:0000259" key="3">
    <source>
        <dbReference type="PROSITE" id="PS50966"/>
    </source>
</evidence>
<dbReference type="GO" id="GO:0003964">
    <property type="term" value="F:RNA-directed DNA polymerase activity"/>
    <property type="evidence" value="ECO:0007669"/>
    <property type="project" value="TreeGrafter"/>
</dbReference>
<dbReference type="Pfam" id="PF00078">
    <property type="entry name" value="RVT_1"/>
    <property type="match status" value="1"/>
</dbReference>
<sequence>MRFADLSSFCGKKLMRWSKLRRISHPGIYSSFTVSIGRAVEGFPTHSTFSTLEAFSSVTDKDVGKATLAKDLAFLVDESSNLDETKPKTRVELKRLLELRIKKRVKEQYIDGKFQDLMHKVVANPETLRDAYDSIRVNSNVDLALGGDCIPFEALAKELSCGYFNVNANAFSISTKGAQKEVLVLPNVELKVVQEAIRIVLEVVYRPHFSKISHGCRSGRGHLSALKYISKEISNPDWWFTLLISKKLDTYVLDKLISTMEVKIEDPSLFAIIKSMFDAQVLNLEFGGFPKGHGLPQEGVLSPILMNLYLDLFDREFYRISMKYETLDMGFDKEQDGSHSKLRNWFRRQMKDNIIEHDGVETSRIRVHCCRFMDEMFFAVSGSEDVALAFKSEMQTYLEGSLLLGVDKQTKILPCNDPHGMRFLGTLVTRRVKECPAIRAVHKLKEKVQLFASQKRESWDAGTLRIGKKWLALGLKKVKESEIKHLVDNESLLSQISTFRKAGMETDHWYKLLLKVWMQDTNAKFIDSEEFVLSKCIAEPSLPQELRDSFYEFQKCAEEYISSETASLIALLPDSSSSIESVTMTEIIAPVNSIKKRLLRYGLTNSKGFPCTSRMLILQDSNQIVDWFQGLVLRWFRWYGECQNFNDIKLIICDEVRKSCIRTLAAKYRIHETEIEMKFDSELSRIPSTPELEHELANEKSDSQASEFMYGISYSGLCLLSLARMVSQSRPCNCFVMGCMAMAPCVYTIHVMERQKYPGWKTGFPSCIHPSLNRRRIGLCKQHLKDITYTSESSSSEMLFGNLLEQITRLHDSVASNITENGFSFICSSLVADETIGYTHKQEKKERSDRDPRRSSPWSSPASRRSSSSVAVRCCWCYQTGSTTIPIDPLGILWDMDIIESILNIPVQDPPEEEFSSVDLSWSKFGTADRHDNVALIPYARVDAFIIGECSNVERPTRFHIERGRKHSKGSLKEYKSDEYLDYRLNVKHDCNFVLGILESFILFPFLLCEGIGVPLVLKIMEEEEGYCQAEDIDSIAKTVLLASIYEGVHDTSEMNPFVLGIQTEWQLQQMIRFGHRSLVVADSTFGIKRLKYPLCTLLVFDSRQHALPVGWVITRSIAKPDVSKWMKALRNRVRAVDPRWRINGFLIDDAAAETDPIRHCGLTTFILFLNLSNIPIQLIYVVIGLPGIHFLVQSYFHSGVFVDYGCGTLSRDAVTLKEASGAIEAYHVKLKVKLYDDSRLGALQRVDWALQILDCDVTLDDKDHPFAKVVSQKDSSLTHLVGNPGSEFAFCDCSWSIQGNLCKHVVKVNIFCENWQEFQPSISSQSFKKILMNLWRKPTEDSISLDLSMAWTQQILEQIQKLVELNSSNDIGCVINNMPLKWIGKRGRTSIGKPPALALPSSAKSNAIAPKRIRKWKRLSRLR</sequence>
<dbReference type="InterPro" id="IPR000477">
    <property type="entry name" value="RT_dom"/>
</dbReference>
<organism evidence="4 5">
    <name type="scientific">Rhododendron simsii</name>
    <name type="common">Sims's rhododendron</name>
    <dbReference type="NCBI Taxonomy" id="118357"/>
    <lineage>
        <taxon>Eukaryota</taxon>
        <taxon>Viridiplantae</taxon>
        <taxon>Streptophyta</taxon>
        <taxon>Embryophyta</taxon>
        <taxon>Tracheophyta</taxon>
        <taxon>Spermatophyta</taxon>
        <taxon>Magnoliopsida</taxon>
        <taxon>eudicotyledons</taxon>
        <taxon>Gunneridae</taxon>
        <taxon>Pentapetalae</taxon>
        <taxon>asterids</taxon>
        <taxon>Ericales</taxon>
        <taxon>Ericaceae</taxon>
        <taxon>Ericoideae</taxon>
        <taxon>Rhodoreae</taxon>
        <taxon>Rhododendron</taxon>
    </lineage>
</organism>
<dbReference type="InterPro" id="IPR024937">
    <property type="entry name" value="Domain_X"/>
</dbReference>
<dbReference type="OrthoDB" id="1866033at2759"/>
<dbReference type="PANTHER" id="PTHR33642:SF3">
    <property type="entry name" value="NUCLEAR INTRON MATURASE 4, MITOCHONDRIAL"/>
    <property type="match status" value="1"/>
</dbReference>
<dbReference type="PROSITE" id="PS50966">
    <property type="entry name" value="ZF_SWIM"/>
    <property type="match status" value="1"/>
</dbReference>
<reference evidence="4" key="1">
    <citation type="submission" date="2019-11" db="EMBL/GenBank/DDBJ databases">
        <authorList>
            <person name="Liu Y."/>
            <person name="Hou J."/>
            <person name="Li T.-Q."/>
            <person name="Guan C.-H."/>
            <person name="Wu X."/>
            <person name="Wu H.-Z."/>
            <person name="Ling F."/>
            <person name="Zhang R."/>
            <person name="Shi X.-G."/>
            <person name="Ren J.-P."/>
            <person name="Chen E.-F."/>
            <person name="Sun J.-M."/>
        </authorList>
    </citation>
    <scope>NUCLEOTIDE SEQUENCE</scope>
    <source>
        <strain evidence="4">Adult_tree_wgs_1</strain>
        <tissue evidence="4">Leaves</tissue>
    </source>
</reference>
<dbReference type="EMBL" id="WJXA01000010">
    <property type="protein sequence ID" value="KAF7130337.1"/>
    <property type="molecule type" value="Genomic_DNA"/>
</dbReference>
<feature type="region of interest" description="Disordered" evidence="2">
    <location>
        <begin position="840"/>
        <end position="864"/>
    </location>
</feature>
<keyword evidence="1" id="KW-0862">Zinc</keyword>
<dbReference type="Pfam" id="PF01348">
    <property type="entry name" value="Intron_maturas2"/>
    <property type="match status" value="1"/>
</dbReference>
<comment type="caution">
    <text evidence="4">The sequence shown here is derived from an EMBL/GenBank/DDBJ whole genome shotgun (WGS) entry which is preliminary data.</text>
</comment>
<keyword evidence="1" id="KW-0479">Metal-binding</keyword>